<dbReference type="Proteomes" id="UP000247973">
    <property type="component" value="Unassembled WGS sequence"/>
</dbReference>
<feature type="transmembrane region" description="Helical" evidence="6">
    <location>
        <begin position="261"/>
        <end position="283"/>
    </location>
</feature>
<feature type="transmembrane region" description="Helical" evidence="6">
    <location>
        <begin position="402"/>
        <end position="423"/>
    </location>
</feature>
<feature type="transmembrane region" description="Helical" evidence="6">
    <location>
        <begin position="125"/>
        <end position="147"/>
    </location>
</feature>
<feature type="transmembrane region" description="Helical" evidence="6">
    <location>
        <begin position="156"/>
        <end position="177"/>
    </location>
</feature>
<comment type="subcellular location">
    <subcellularLocation>
        <location evidence="1">Membrane</location>
        <topology evidence="1">Multi-pass membrane protein</topology>
    </subcellularLocation>
</comment>
<dbReference type="InterPro" id="IPR044644">
    <property type="entry name" value="DinF-like"/>
</dbReference>
<feature type="transmembrane region" description="Helical" evidence="6">
    <location>
        <begin position="225"/>
        <end position="249"/>
    </location>
</feature>
<dbReference type="Pfam" id="PF01554">
    <property type="entry name" value="MatE"/>
    <property type="match status" value="2"/>
</dbReference>
<feature type="transmembrane region" description="Helical" evidence="6">
    <location>
        <begin position="183"/>
        <end position="205"/>
    </location>
</feature>
<feature type="transmembrane region" description="Helical" evidence="6">
    <location>
        <begin position="82"/>
        <end position="105"/>
    </location>
</feature>
<name>A0A2V3PSE4_9BACT</name>
<dbReference type="PANTHER" id="PTHR42893">
    <property type="entry name" value="PROTEIN DETOXIFICATION 44, CHLOROPLASTIC-RELATED"/>
    <property type="match status" value="1"/>
</dbReference>
<comment type="similarity">
    <text evidence="2">Belongs to the multi antimicrobial extrusion (MATE) (TC 2.A.66.1) family.</text>
</comment>
<proteinExistence type="inferred from homology"/>
<dbReference type="CDD" id="cd13136">
    <property type="entry name" value="MATE_DinF_like"/>
    <property type="match status" value="1"/>
</dbReference>
<keyword evidence="4 6" id="KW-1133">Transmembrane helix</keyword>
<sequence length="440" mass="49624">MNKNILRLAIPNIISNITVPLLSMVDMSIVGHLSLEVYIGAIATVSIIFNFMYWSFSFLRMGTSGFTAQAYGAENHKETATILLRSLLIAFAAGLLIILFQNIIFDAAFRVIKASSDVRLYAGNYFHIYVWAAPAVLGMYAFSGWFVGMQDARTPMYIAIAVNIINISLSLVFVYVLNMNIEGVALGSTIAQVMGFLIAFVIWYFKYKGVRMNMDFNRLKNIAAFIPFFRVNTDIFLRTMLLIAVTTFFTSSSAKMGNTTLAANALLMQMFTLFSYIMDGFAYSAEALTGKYIGARRHDVLKKLIKYLFLWGTLLAVFFTCIYGLFTDEILQLLTNKADVIAACKEYQIWVLLIPIAGFSAFLWDGIFIGATASKQMRNSMFVAAACFFAIYYSLYDNWGNNALWFAFITYLGMRGIMQAFLYRKISASFNQNLQEELYP</sequence>
<dbReference type="AlphaFoldDB" id="A0A2V3PSE4"/>
<protein>
    <submittedName>
        <fullName evidence="7">MATE family multidrug resistance protein</fullName>
    </submittedName>
</protein>
<organism evidence="7 8">
    <name type="scientific">Dysgonomonas alginatilytica</name>
    <dbReference type="NCBI Taxonomy" id="1605892"/>
    <lineage>
        <taxon>Bacteria</taxon>
        <taxon>Pseudomonadati</taxon>
        <taxon>Bacteroidota</taxon>
        <taxon>Bacteroidia</taxon>
        <taxon>Bacteroidales</taxon>
        <taxon>Dysgonomonadaceae</taxon>
        <taxon>Dysgonomonas</taxon>
    </lineage>
</organism>
<keyword evidence="3 6" id="KW-0812">Transmembrane</keyword>
<keyword evidence="5 6" id="KW-0472">Membrane</keyword>
<keyword evidence="8" id="KW-1185">Reference proteome</keyword>
<dbReference type="RefSeq" id="WP_110309491.1">
    <property type="nucleotide sequence ID" value="NZ_QICL01000002.1"/>
</dbReference>
<feature type="transmembrane region" description="Helical" evidence="6">
    <location>
        <begin position="379"/>
        <end position="396"/>
    </location>
</feature>
<dbReference type="OrthoDB" id="9776324at2"/>
<evidence type="ECO:0000313" key="7">
    <source>
        <dbReference type="EMBL" id="PXV68003.1"/>
    </source>
</evidence>
<dbReference type="PANTHER" id="PTHR42893:SF46">
    <property type="entry name" value="PROTEIN DETOXIFICATION 44, CHLOROPLASTIC"/>
    <property type="match status" value="1"/>
</dbReference>
<dbReference type="GO" id="GO:0042910">
    <property type="term" value="F:xenobiotic transmembrane transporter activity"/>
    <property type="evidence" value="ECO:0007669"/>
    <property type="project" value="InterPro"/>
</dbReference>
<evidence type="ECO:0000256" key="3">
    <source>
        <dbReference type="ARBA" id="ARBA00022692"/>
    </source>
</evidence>
<dbReference type="InterPro" id="IPR002528">
    <property type="entry name" value="MATE_fam"/>
</dbReference>
<gene>
    <name evidence="7" type="ORF">CLV62_10233</name>
</gene>
<accession>A0A2V3PSE4</accession>
<dbReference type="NCBIfam" id="TIGR00797">
    <property type="entry name" value="matE"/>
    <property type="match status" value="1"/>
</dbReference>
<evidence type="ECO:0000256" key="2">
    <source>
        <dbReference type="ARBA" id="ARBA00010199"/>
    </source>
</evidence>
<dbReference type="GO" id="GO:0005886">
    <property type="term" value="C:plasma membrane"/>
    <property type="evidence" value="ECO:0007669"/>
    <property type="project" value="TreeGrafter"/>
</dbReference>
<evidence type="ECO:0000313" key="8">
    <source>
        <dbReference type="Proteomes" id="UP000247973"/>
    </source>
</evidence>
<reference evidence="7 8" key="1">
    <citation type="submission" date="2018-03" db="EMBL/GenBank/DDBJ databases">
        <title>Genomic Encyclopedia of Archaeal and Bacterial Type Strains, Phase II (KMG-II): from individual species to whole genera.</title>
        <authorList>
            <person name="Goeker M."/>
        </authorList>
    </citation>
    <scope>NUCLEOTIDE SEQUENCE [LARGE SCALE GENOMIC DNA]</scope>
    <source>
        <strain evidence="7 8">DSM 100214</strain>
    </source>
</reference>
<feature type="transmembrane region" description="Helical" evidence="6">
    <location>
        <begin position="304"/>
        <end position="327"/>
    </location>
</feature>
<evidence type="ECO:0000256" key="1">
    <source>
        <dbReference type="ARBA" id="ARBA00004141"/>
    </source>
</evidence>
<dbReference type="EMBL" id="QICL01000002">
    <property type="protein sequence ID" value="PXV68003.1"/>
    <property type="molecule type" value="Genomic_DNA"/>
</dbReference>
<evidence type="ECO:0000256" key="6">
    <source>
        <dbReference type="SAM" id="Phobius"/>
    </source>
</evidence>
<feature type="transmembrane region" description="Helical" evidence="6">
    <location>
        <begin position="12"/>
        <end position="31"/>
    </location>
</feature>
<evidence type="ECO:0000256" key="4">
    <source>
        <dbReference type="ARBA" id="ARBA00022989"/>
    </source>
</evidence>
<dbReference type="GO" id="GO:0015297">
    <property type="term" value="F:antiporter activity"/>
    <property type="evidence" value="ECO:0007669"/>
    <property type="project" value="InterPro"/>
</dbReference>
<feature type="transmembrane region" description="Helical" evidence="6">
    <location>
        <begin position="347"/>
        <end position="367"/>
    </location>
</feature>
<feature type="transmembrane region" description="Helical" evidence="6">
    <location>
        <begin position="37"/>
        <end position="61"/>
    </location>
</feature>
<evidence type="ECO:0000256" key="5">
    <source>
        <dbReference type="ARBA" id="ARBA00023136"/>
    </source>
</evidence>
<comment type="caution">
    <text evidence="7">The sequence shown here is derived from an EMBL/GenBank/DDBJ whole genome shotgun (WGS) entry which is preliminary data.</text>
</comment>